<comment type="caution">
    <text evidence="1">The sequence shown here is derived from an EMBL/GenBank/DDBJ whole genome shotgun (WGS) entry which is preliminary data.</text>
</comment>
<dbReference type="EMBL" id="BARU01000003">
    <property type="protein sequence ID" value="GAH24979.1"/>
    <property type="molecule type" value="Genomic_DNA"/>
</dbReference>
<reference evidence="1" key="1">
    <citation type="journal article" date="2014" name="Front. Microbiol.">
        <title>High frequency of phylogenetically diverse reductive dehalogenase-homologous genes in deep subseafloor sedimentary metagenomes.</title>
        <authorList>
            <person name="Kawai M."/>
            <person name="Futagami T."/>
            <person name="Toyoda A."/>
            <person name="Takaki Y."/>
            <person name="Nishi S."/>
            <person name="Hori S."/>
            <person name="Arai W."/>
            <person name="Tsubouchi T."/>
            <person name="Morono Y."/>
            <person name="Uchiyama I."/>
            <person name="Ito T."/>
            <person name="Fujiyama A."/>
            <person name="Inagaki F."/>
            <person name="Takami H."/>
        </authorList>
    </citation>
    <scope>NUCLEOTIDE SEQUENCE</scope>
    <source>
        <strain evidence="1">Expedition CK06-06</strain>
    </source>
</reference>
<sequence>MKKDLNEMKKIKIKIIEDYFMYKALWHELTEAEAKELFSILEQAKNDKY</sequence>
<dbReference type="AlphaFoldDB" id="X1F6J9"/>
<name>X1F6J9_9ZZZZ</name>
<organism evidence="1">
    <name type="scientific">marine sediment metagenome</name>
    <dbReference type="NCBI Taxonomy" id="412755"/>
    <lineage>
        <taxon>unclassified sequences</taxon>
        <taxon>metagenomes</taxon>
        <taxon>ecological metagenomes</taxon>
    </lineage>
</organism>
<gene>
    <name evidence="1" type="ORF">S03H2_00045</name>
</gene>
<evidence type="ECO:0000313" key="1">
    <source>
        <dbReference type="EMBL" id="GAH24979.1"/>
    </source>
</evidence>
<protein>
    <submittedName>
        <fullName evidence="1">Uncharacterized protein</fullName>
    </submittedName>
</protein>
<accession>X1F6J9</accession>
<proteinExistence type="predicted"/>